<dbReference type="GO" id="GO:0008270">
    <property type="term" value="F:zinc ion binding"/>
    <property type="evidence" value="ECO:0007669"/>
    <property type="project" value="InterPro"/>
</dbReference>
<dbReference type="SMART" id="SM00906">
    <property type="entry name" value="Fungal_trans"/>
    <property type="match status" value="1"/>
</dbReference>
<dbReference type="InterPro" id="IPR007219">
    <property type="entry name" value="XnlR_reg_dom"/>
</dbReference>
<evidence type="ECO:0000313" key="6">
    <source>
        <dbReference type="EMBL" id="RDH14704.1"/>
    </source>
</evidence>
<gene>
    <name evidence="6" type="ORF">M747DRAFT_362205</name>
</gene>
<sequence>MIPVTTSSQYVKRPTVPSPNSVTATHQASPSLSMELYYGATSNFALMQTIYRDIIPGYTGAPRSQASEVEDGGAGLDMFQFRSIFFGIADKGRDPSNQAGLASLSGGFVSYSLAKQLLKCFLETLYHLMPFQPRELFEQQLDDLYITTLHTPKNPSGKHILLPAIAIAALNTEHYLLADTLVSKIKNETAAMADIVNIETVQTSIILMKHAHFQNERGRPNAAYLEVGTAVRKAVSAGFHKPGAAHGDCREVIQRTVWCLYICETLLAFFLGRPSSLPRAKIEIPLPVDPVLTCLVHLSQIMSRTAEDMYEKPHGSFIAMEKTAAAIRSDLRQFESFMQRCMGFGLHPTASGQGQGVCQIILSSLYSHTVLVTYRPFLILRGRWRQQTKAVCREVQPIHYVDKQGSPAWLDAACSSAVNAAYTLIEHISRTSHHIPTAKELRYHGFFLGSAAFALIYDMLHDATLATLHLPRIQMGLRCLYSMREGEPIASTIRAVELALNKLGLEVNIYETIRKSADEAANYASVSDTTVSRGIQDQRLPDSETPSTSQSAGRAPLDLAFVDEMGTWEPGWNINPSIVNIEGFFAWPTLY</sequence>
<dbReference type="GO" id="GO:0006351">
    <property type="term" value="P:DNA-templated transcription"/>
    <property type="evidence" value="ECO:0007669"/>
    <property type="project" value="InterPro"/>
</dbReference>
<dbReference type="CDD" id="cd12148">
    <property type="entry name" value="fungal_TF_MHR"/>
    <property type="match status" value="1"/>
</dbReference>
<evidence type="ECO:0000259" key="5">
    <source>
        <dbReference type="SMART" id="SM00906"/>
    </source>
</evidence>
<dbReference type="AlphaFoldDB" id="A0A370BGK7"/>
<dbReference type="InterPro" id="IPR051127">
    <property type="entry name" value="Fungal_SecMet_Regulators"/>
</dbReference>
<dbReference type="GO" id="GO:0000981">
    <property type="term" value="F:DNA-binding transcription factor activity, RNA polymerase II-specific"/>
    <property type="evidence" value="ECO:0007669"/>
    <property type="project" value="TreeGrafter"/>
</dbReference>
<dbReference type="GO" id="GO:0000978">
    <property type="term" value="F:RNA polymerase II cis-regulatory region sequence-specific DNA binding"/>
    <property type="evidence" value="ECO:0007669"/>
    <property type="project" value="TreeGrafter"/>
</dbReference>
<keyword evidence="1" id="KW-0805">Transcription regulation</keyword>
<dbReference type="PANTHER" id="PTHR47424">
    <property type="entry name" value="REGULATORY PROTEIN GAL4"/>
    <property type="match status" value="1"/>
</dbReference>
<keyword evidence="2" id="KW-0804">Transcription</keyword>
<evidence type="ECO:0000313" key="7">
    <source>
        <dbReference type="Proteomes" id="UP000253845"/>
    </source>
</evidence>
<dbReference type="GO" id="GO:0005634">
    <property type="term" value="C:nucleus"/>
    <property type="evidence" value="ECO:0007669"/>
    <property type="project" value="TreeGrafter"/>
</dbReference>
<feature type="region of interest" description="Disordered" evidence="4">
    <location>
        <begin position="1"/>
        <end position="25"/>
    </location>
</feature>
<protein>
    <recommendedName>
        <fullName evidence="5">Xylanolytic transcriptional activator regulatory domain-containing protein</fullName>
    </recommendedName>
</protein>
<feature type="domain" description="Xylanolytic transcriptional activator regulatory" evidence="5">
    <location>
        <begin position="223"/>
        <end position="293"/>
    </location>
</feature>
<feature type="compositionally biased region" description="Polar residues" evidence="4">
    <location>
        <begin position="1"/>
        <end position="10"/>
    </location>
</feature>
<evidence type="ECO:0000256" key="3">
    <source>
        <dbReference type="ARBA" id="ARBA00023242"/>
    </source>
</evidence>
<dbReference type="VEuPathDB" id="FungiDB:M747DRAFT_362205"/>
<evidence type="ECO:0000256" key="2">
    <source>
        <dbReference type="ARBA" id="ARBA00023163"/>
    </source>
</evidence>
<evidence type="ECO:0000256" key="4">
    <source>
        <dbReference type="SAM" id="MobiDB-lite"/>
    </source>
</evidence>
<proteinExistence type="predicted"/>
<keyword evidence="3" id="KW-0539">Nucleus</keyword>
<accession>A0A370BGK7</accession>
<feature type="region of interest" description="Disordered" evidence="4">
    <location>
        <begin position="532"/>
        <end position="553"/>
    </location>
</feature>
<dbReference type="PANTHER" id="PTHR47424:SF15">
    <property type="entry name" value="ZN(II)2CYS6 TRANSCRIPTION FACTOR (EUROFUNG)"/>
    <property type="match status" value="1"/>
</dbReference>
<reference evidence="6 7" key="1">
    <citation type="submission" date="2018-07" db="EMBL/GenBank/DDBJ databases">
        <title>Section-level genome sequencing of Aspergillus section Nigri to investigate inter- and intra-species variation.</title>
        <authorList>
            <consortium name="DOE Joint Genome Institute"/>
            <person name="Vesth T.C."/>
            <person name="Nybo J.L."/>
            <person name="Theobald S."/>
            <person name="Frisvad J.C."/>
            <person name="Larsen T.O."/>
            <person name="Nielsen K.F."/>
            <person name="Hoof J.B."/>
            <person name="Brandl J."/>
            <person name="Salamov A."/>
            <person name="Riley R."/>
            <person name="Gladden J.M."/>
            <person name="Phatale P."/>
            <person name="Nielsen M.T."/>
            <person name="Lyhne E.K."/>
            <person name="Kogle M.E."/>
            <person name="Strasser K."/>
            <person name="McDonnell E."/>
            <person name="Barry K."/>
            <person name="Clum A."/>
            <person name="Chen C."/>
            <person name="Nolan M."/>
            <person name="Sandor L."/>
            <person name="Kuo A."/>
            <person name="Lipzen A."/>
            <person name="Hainaut M."/>
            <person name="Drula E."/>
            <person name="Tsang A."/>
            <person name="Magnuson J.K."/>
            <person name="Henrissat B."/>
            <person name="Wiebenga A."/>
            <person name="Simmons B.A."/>
            <person name="Makela M.R."/>
            <person name="De vries R.P."/>
            <person name="Grigoriev I.V."/>
            <person name="Mortensen U.H."/>
            <person name="Baker S.E."/>
            <person name="Andersen M.R."/>
        </authorList>
    </citation>
    <scope>NUCLEOTIDE SEQUENCE [LARGE SCALE GENOMIC DNA]</scope>
    <source>
        <strain evidence="6 7">ATCC 13496</strain>
    </source>
</reference>
<evidence type="ECO:0000256" key="1">
    <source>
        <dbReference type="ARBA" id="ARBA00023015"/>
    </source>
</evidence>
<name>A0A370BGK7_ASPNG</name>
<dbReference type="Proteomes" id="UP000253845">
    <property type="component" value="Unassembled WGS sequence"/>
</dbReference>
<dbReference type="GO" id="GO:0000435">
    <property type="term" value="P:positive regulation of transcription from RNA polymerase II promoter by galactose"/>
    <property type="evidence" value="ECO:0007669"/>
    <property type="project" value="TreeGrafter"/>
</dbReference>
<dbReference type="EMBL" id="KZ851960">
    <property type="protein sequence ID" value="RDH14704.1"/>
    <property type="molecule type" value="Genomic_DNA"/>
</dbReference>
<dbReference type="Pfam" id="PF04082">
    <property type="entry name" value="Fungal_trans"/>
    <property type="match status" value="1"/>
</dbReference>
<organism evidence="6 7">
    <name type="scientific">Aspergillus niger ATCC 13496</name>
    <dbReference type="NCBI Taxonomy" id="1353008"/>
    <lineage>
        <taxon>Eukaryota</taxon>
        <taxon>Fungi</taxon>
        <taxon>Dikarya</taxon>
        <taxon>Ascomycota</taxon>
        <taxon>Pezizomycotina</taxon>
        <taxon>Eurotiomycetes</taxon>
        <taxon>Eurotiomycetidae</taxon>
        <taxon>Eurotiales</taxon>
        <taxon>Aspergillaceae</taxon>
        <taxon>Aspergillus</taxon>
        <taxon>Aspergillus subgen. Circumdati</taxon>
    </lineage>
</organism>